<dbReference type="SUPFAM" id="SSF47807">
    <property type="entry name" value="5' to 3' exonuclease, C-terminal subdomain"/>
    <property type="match status" value="1"/>
</dbReference>
<keyword evidence="3" id="KW-0378">Hydrolase</keyword>
<keyword evidence="4" id="KW-0496">Mitochondrion</keyword>
<dbReference type="Proteomes" id="UP000291116">
    <property type="component" value="Unassembled WGS sequence"/>
</dbReference>
<dbReference type="Pfam" id="PF00867">
    <property type="entry name" value="XPG_I"/>
    <property type="match status" value="1"/>
</dbReference>
<dbReference type="PRINTS" id="PR00853">
    <property type="entry name" value="XPGRADSUPER"/>
</dbReference>
<dbReference type="Pfam" id="PF00752">
    <property type="entry name" value="XPG_N"/>
    <property type="match status" value="1"/>
</dbReference>
<feature type="compositionally biased region" description="Basic and acidic residues" evidence="5">
    <location>
        <begin position="713"/>
        <end position="728"/>
    </location>
</feature>
<dbReference type="SMART" id="SM00485">
    <property type="entry name" value="XPGN"/>
    <property type="match status" value="1"/>
</dbReference>
<sequence>MGIKGLHKALSFCTVKDNLRNHRNSIIAVDTSSWMHKSVYSASEKFVEATNNGRVDHGCVRVSARYIITRCKELIEAFGIKAVYLVMDGKRIPLKAEESQDRDQKRLQNLAEARRLKRAGQRWKAEDKYKSCIRIKDNFTEAVIREVEKAFSNYGRVFFVNSPHEADSQLTRLVLDGVADAVITEDSDVLVYSAAAHKPFPILFKLDRRTGACDSINMKWLISPSSQETARAVTSKNTLEFILRRFASKQVNTKGLGVRLFVQGCILSGCDYRKNIEGIGTTNAFKLVSENAFRGASVRFRKILESLPKKVRQKIEINEHEEILAKSEAIFFYHPVLHKDCQIKPLLEPRISPEESSVGKCHSDHYPCMSRFKGDWSFLGNIDSSSSRVIPNSYDANNCNTVQKSMAPSILSKPNSMSSTLPTKNPDFSHSSASNRSQTLQNPYKKFKICDNNRQRPLGERNINIRFNTEKKLETQKNMGTGSITKFLVKPDPRYAKRTFSSTTVTKRDTQCSRLRNFSVAGSSFQLSSRSNASQKPPGQSFFEKRATKKTHHTTSSKTTNSRIEQRRFDYSPIESNGKKEISFSYPSCNLPSPSECESIRTKRASSDIKRDGLKNLDRNLQDFFDLTNSNSSDMDNSEIRTKIAETKMEATLCDDQAVSVVPSNDTFEETEKESNAIGVKICSTFTSEEPNDNERDHTKNAGKATSKYFSKKRSDPRRVTLDSSIRRPCDGLPSVACTTPVRPQSIDDEMNLPATRKNELRDYEWALDECIDDPEEEVQVAKPKSGFESGSFANKCKIRHPLPQENSNKSCSESKGSIRSFFKRQEIFANQLKRSIEPNKRSQPKRSKPNDFFSPDRYSKKKKSNNNSSHRFKQNPSTDILSKTKRFALSQLDLKGGQSQSSDDYLWNGTP</sequence>
<dbReference type="InterPro" id="IPR006086">
    <property type="entry name" value="XPG-I_dom"/>
</dbReference>
<proteinExistence type="predicted"/>
<dbReference type="InterPro" id="IPR006085">
    <property type="entry name" value="XPG_DNA_repair_N"/>
</dbReference>
<evidence type="ECO:0000256" key="5">
    <source>
        <dbReference type="SAM" id="MobiDB-lite"/>
    </source>
</evidence>
<feature type="compositionally biased region" description="Polar residues" evidence="5">
    <location>
        <begin position="524"/>
        <end position="538"/>
    </location>
</feature>
<protein>
    <recommendedName>
        <fullName evidence="6">XPG N-terminal domain-containing protein</fullName>
    </recommendedName>
</protein>
<dbReference type="InterPro" id="IPR036279">
    <property type="entry name" value="5-3_exonuclease_C_sf"/>
</dbReference>
<feature type="region of interest" description="Disordered" evidence="5">
    <location>
        <begin position="893"/>
        <end position="912"/>
    </location>
</feature>
<dbReference type="AlphaFoldDB" id="A0A448ZCR9"/>
<dbReference type="GO" id="GO:0017108">
    <property type="term" value="F:5'-flap endonuclease activity"/>
    <property type="evidence" value="ECO:0007669"/>
    <property type="project" value="TreeGrafter"/>
</dbReference>
<evidence type="ECO:0000256" key="2">
    <source>
        <dbReference type="ARBA" id="ARBA00022722"/>
    </source>
</evidence>
<feature type="region of interest" description="Disordered" evidence="5">
    <location>
        <begin position="687"/>
        <end position="728"/>
    </location>
</feature>
<dbReference type="InterPro" id="IPR006084">
    <property type="entry name" value="XPG/Rad2"/>
</dbReference>
<feature type="domain" description="XPG N-terminal" evidence="6">
    <location>
        <begin position="1"/>
        <end position="109"/>
    </location>
</feature>
<dbReference type="PANTHER" id="PTHR11081:SF65">
    <property type="entry name" value="DNA DAMAGE-INDUCIBLE PROTEIN DIN7-RELATED"/>
    <property type="match status" value="1"/>
</dbReference>
<evidence type="ECO:0000256" key="3">
    <source>
        <dbReference type="ARBA" id="ARBA00022801"/>
    </source>
</evidence>
<feature type="compositionally biased region" description="Polar residues" evidence="5">
    <location>
        <begin position="898"/>
        <end position="912"/>
    </location>
</feature>
<dbReference type="EMBL" id="CAACVS010000238">
    <property type="protein sequence ID" value="VEU39843.1"/>
    <property type="molecule type" value="Genomic_DNA"/>
</dbReference>
<keyword evidence="2" id="KW-0540">Nuclease</keyword>
<feature type="region of interest" description="Disordered" evidence="5">
    <location>
        <begin position="833"/>
        <end position="885"/>
    </location>
</feature>
<name>A0A448ZCR9_9STRA</name>
<reference evidence="7 8" key="1">
    <citation type="submission" date="2019-01" db="EMBL/GenBank/DDBJ databases">
        <authorList>
            <person name="Ferrante I. M."/>
        </authorList>
    </citation>
    <scope>NUCLEOTIDE SEQUENCE [LARGE SCALE GENOMIC DNA]</scope>
    <source>
        <strain evidence="7 8">B856</strain>
    </source>
</reference>
<feature type="region of interest" description="Disordered" evidence="5">
    <location>
        <begin position="524"/>
        <end position="572"/>
    </location>
</feature>
<gene>
    <name evidence="7" type="ORF">PSNMU_V1.4_AUG-EV-PASAV3_0067080</name>
</gene>
<keyword evidence="1" id="KW-0597">Phosphoprotein</keyword>
<dbReference type="PANTHER" id="PTHR11081">
    <property type="entry name" value="FLAP ENDONUCLEASE FAMILY MEMBER"/>
    <property type="match status" value="1"/>
</dbReference>
<feature type="region of interest" description="Disordered" evidence="5">
    <location>
        <begin position="410"/>
        <end position="445"/>
    </location>
</feature>
<organism evidence="7 8">
    <name type="scientific">Pseudo-nitzschia multistriata</name>
    <dbReference type="NCBI Taxonomy" id="183589"/>
    <lineage>
        <taxon>Eukaryota</taxon>
        <taxon>Sar</taxon>
        <taxon>Stramenopiles</taxon>
        <taxon>Ochrophyta</taxon>
        <taxon>Bacillariophyta</taxon>
        <taxon>Bacillariophyceae</taxon>
        <taxon>Bacillariophycidae</taxon>
        <taxon>Bacillariales</taxon>
        <taxon>Bacillariaceae</taxon>
        <taxon>Pseudo-nitzschia</taxon>
    </lineage>
</organism>
<dbReference type="OrthoDB" id="26491at2759"/>
<evidence type="ECO:0000256" key="1">
    <source>
        <dbReference type="ARBA" id="ARBA00022553"/>
    </source>
</evidence>
<dbReference type="Gene3D" id="3.40.50.1010">
    <property type="entry name" value="5'-nuclease"/>
    <property type="match status" value="1"/>
</dbReference>
<dbReference type="Gene3D" id="1.10.150.20">
    <property type="entry name" value="5' to 3' exonuclease, C-terminal subdomain"/>
    <property type="match status" value="1"/>
</dbReference>
<feature type="compositionally biased region" description="Polar residues" evidence="5">
    <location>
        <begin position="410"/>
        <end position="442"/>
    </location>
</feature>
<dbReference type="SUPFAM" id="SSF88723">
    <property type="entry name" value="PIN domain-like"/>
    <property type="match status" value="1"/>
</dbReference>
<evidence type="ECO:0000313" key="8">
    <source>
        <dbReference type="Proteomes" id="UP000291116"/>
    </source>
</evidence>
<keyword evidence="8" id="KW-1185">Reference proteome</keyword>
<dbReference type="InterPro" id="IPR029060">
    <property type="entry name" value="PIN-like_dom_sf"/>
</dbReference>
<evidence type="ECO:0000313" key="7">
    <source>
        <dbReference type="EMBL" id="VEU39843.1"/>
    </source>
</evidence>
<accession>A0A448ZCR9</accession>
<evidence type="ECO:0000259" key="6">
    <source>
        <dbReference type="SMART" id="SM00485"/>
    </source>
</evidence>
<evidence type="ECO:0000256" key="4">
    <source>
        <dbReference type="ARBA" id="ARBA00023128"/>
    </source>
</evidence>